<protein>
    <submittedName>
        <fullName evidence="1">SFRICE_018145</fullName>
    </submittedName>
</protein>
<proteinExistence type="predicted"/>
<sequence>MGHDPCLTIDRKTSKPGELRFATNDYPRFPAFILKIFLNFLAINLTEPENFPKNAKSWKSVRAFWSYSARKENPTYFYIID</sequence>
<dbReference type="AlphaFoldDB" id="A0A2H1WI42"/>
<reference evidence="1" key="1">
    <citation type="submission" date="2016-07" db="EMBL/GenBank/DDBJ databases">
        <authorList>
            <person name="Bretaudeau A."/>
        </authorList>
    </citation>
    <scope>NUCLEOTIDE SEQUENCE</scope>
    <source>
        <strain evidence="1">Rice</strain>
        <tissue evidence="1">Whole body</tissue>
    </source>
</reference>
<accession>A0A2H1WI42</accession>
<evidence type="ECO:0000313" key="1">
    <source>
        <dbReference type="EMBL" id="SOQ52626.1"/>
    </source>
</evidence>
<name>A0A2H1WI42_SPOFR</name>
<organism evidence="1">
    <name type="scientific">Spodoptera frugiperda</name>
    <name type="common">Fall armyworm</name>
    <dbReference type="NCBI Taxonomy" id="7108"/>
    <lineage>
        <taxon>Eukaryota</taxon>
        <taxon>Metazoa</taxon>
        <taxon>Ecdysozoa</taxon>
        <taxon>Arthropoda</taxon>
        <taxon>Hexapoda</taxon>
        <taxon>Insecta</taxon>
        <taxon>Pterygota</taxon>
        <taxon>Neoptera</taxon>
        <taxon>Endopterygota</taxon>
        <taxon>Lepidoptera</taxon>
        <taxon>Glossata</taxon>
        <taxon>Ditrysia</taxon>
        <taxon>Noctuoidea</taxon>
        <taxon>Noctuidae</taxon>
        <taxon>Amphipyrinae</taxon>
        <taxon>Spodoptera</taxon>
    </lineage>
</organism>
<gene>
    <name evidence="1" type="ORF">SFRICE_018145</name>
</gene>
<dbReference type="EMBL" id="ODYU01008754">
    <property type="protein sequence ID" value="SOQ52626.1"/>
    <property type="molecule type" value="Genomic_DNA"/>
</dbReference>